<dbReference type="EMBL" id="UINC01001260">
    <property type="protein sequence ID" value="SUZ75829.1"/>
    <property type="molecule type" value="Genomic_DNA"/>
</dbReference>
<sequence length="121" mass="12267">MRQIRTLSLALGFLALVAIPASGQDVTGTWVLSVDLGAAGGGDATFVFAQEGVEITGTYTGQTGDGVEVTGTVEDGVIKFSFISDLAGAVSYEGAIEEGVFKGTCIYGDLGEGTFEGSKSS</sequence>
<organism evidence="1">
    <name type="scientific">marine metagenome</name>
    <dbReference type="NCBI Taxonomy" id="408172"/>
    <lineage>
        <taxon>unclassified sequences</taxon>
        <taxon>metagenomes</taxon>
        <taxon>ecological metagenomes</taxon>
    </lineage>
</organism>
<reference evidence="1" key="1">
    <citation type="submission" date="2018-05" db="EMBL/GenBank/DDBJ databases">
        <authorList>
            <person name="Lanie J.A."/>
            <person name="Ng W.-L."/>
            <person name="Kazmierczak K.M."/>
            <person name="Andrzejewski T.M."/>
            <person name="Davidsen T.M."/>
            <person name="Wayne K.J."/>
            <person name="Tettelin H."/>
            <person name="Glass J.I."/>
            <person name="Rusch D."/>
            <person name="Podicherti R."/>
            <person name="Tsui H.-C.T."/>
            <person name="Winkler M.E."/>
        </authorList>
    </citation>
    <scope>NUCLEOTIDE SEQUENCE</scope>
</reference>
<dbReference type="AlphaFoldDB" id="A0A381QBQ1"/>
<proteinExistence type="predicted"/>
<protein>
    <submittedName>
        <fullName evidence="1">Uncharacterized protein</fullName>
    </submittedName>
</protein>
<evidence type="ECO:0000313" key="1">
    <source>
        <dbReference type="EMBL" id="SUZ75829.1"/>
    </source>
</evidence>
<gene>
    <name evidence="1" type="ORF">METZ01_LOCUS28683</name>
</gene>
<name>A0A381QBQ1_9ZZZZ</name>
<accession>A0A381QBQ1</accession>